<dbReference type="AlphaFoldDB" id="A0A9N9HBJ6"/>
<organism evidence="1 2">
    <name type="scientific">Ambispora gerdemannii</name>
    <dbReference type="NCBI Taxonomy" id="144530"/>
    <lineage>
        <taxon>Eukaryota</taxon>
        <taxon>Fungi</taxon>
        <taxon>Fungi incertae sedis</taxon>
        <taxon>Mucoromycota</taxon>
        <taxon>Glomeromycotina</taxon>
        <taxon>Glomeromycetes</taxon>
        <taxon>Archaeosporales</taxon>
        <taxon>Ambisporaceae</taxon>
        <taxon>Ambispora</taxon>
    </lineage>
</organism>
<dbReference type="Proteomes" id="UP000789831">
    <property type="component" value="Unassembled WGS sequence"/>
</dbReference>
<protein>
    <submittedName>
        <fullName evidence="1">1617_t:CDS:1</fullName>
    </submittedName>
</protein>
<evidence type="ECO:0000313" key="2">
    <source>
        <dbReference type="Proteomes" id="UP000789831"/>
    </source>
</evidence>
<sequence length="168" mass="19095">MDSQTKLTILYPNQIDYDNTYKRFNQRLPNSTIRAIFRLQMPKAIVDKHLELKKEMTKSTYPANRITHQMFHGTKTSCDPMRLISSLKPSCISNCGVCGIIREGNRCVYSGNGGGMWFARDPSVSHGYCGIRQVKAMFIVDVLAQESSDILNVRRDEAALPKFLVLFN</sequence>
<keyword evidence="2" id="KW-1185">Reference proteome</keyword>
<dbReference type="SUPFAM" id="SSF56399">
    <property type="entry name" value="ADP-ribosylation"/>
    <property type="match status" value="1"/>
</dbReference>
<comment type="caution">
    <text evidence="1">The sequence shown here is derived from an EMBL/GenBank/DDBJ whole genome shotgun (WGS) entry which is preliminary data.</text>
</comment>
<dbReference type="Gene3D" id="3.90.228.10">
    <property type="match status" value="1"/>
</dbReference>
<proteinExistence type="predicted"/>
<name>A0A9N9HBJ6_9GLOM</name>
<evidence type="ECO:0000313" key="1">
    <source>
        <dbReference type="EMBL" id="CAG8671800.1"/>
    </source>
</evidence>
<dbReference type="EMBL" id="CAJVPL010007892">
    <property type="protein sequence ID" value="CAG8671800.1"/>
    <property type="molecule type" value="Genomic_DNA"/>
</dbReference>
<gene>
    <name evidence="1" type="ORF">AGERDE_LOCUS12290</name>
</gene>
<dbReference type="OrthoDB" id="2419903at2759"/>
<accession>A0A9N9HBJ6</accession>
<reference evidence="1" key="1">
    <citation type="submission" date="2021-06" db="EMBL/GenBank/DDBJ databases">
        <authorList>
            <person name="Kallberg Y."/>
            <person name="Tangrot J."/>
            <person name="Rosling A."/>
        </authorList>
    </citation>
    <scope>NUCLEOTIDE SEQUENCE</scope>
    <source>
        <strain evidence="1">MT106</strain>
    </source>
</reference>